<evidence type="ECO:0000313" key="2">
    <source>
        <dbReference type="Proteomes" id="UP000019812"/>
    </source>
</evidence>
<sequence>MPEIDCERKKYAEAGRRVNVTPRPRLVTLHFENGEASRVESVND</sequence>
<evidence type="ECO:0000313" key="1">
    <source>
        <dbReference type="EMBL" id="KFB69904.1"/>
    </source>
</evidence>
<comment type="caution">
    <text evidence="1">The sequence shown here is derived from an EMBL/GenBank/DDBJ whole genome shotgun (WGS) entry which is preliminary data.</text>
</comment>
<proteinExistence type="predicted"/>
<organism evidence="1 2">
    <name type="scientific">Candidatus Accumulibacter vicinus</name>
    <dbReference type="NCBI Taxonomy" id="2954382"/>
    <lineage>
        <taxon>Bacteria</taxon>
        <taxon>Pseudomonadati</taxon>
        <taxon>Pseudomonadota</taxon>
        <taxon>Betaproteobacteria</taxon>
        <taxon>Candidatus Accumulibacter</taxon>
    </lineage>
</organism>
<name>A0A084Y5B0_9PROT</name>
<accession>A0A084Y5B0</accession>
<reference evidence="1 2" key="1">
    <citation type="submission" date="2014-07" db="EMBL/GenBank/DDBJ databases">
        <title>Expanding our view of genomic diversity in Candidatus Accumulibacter clades.</title>
        <authorList>
            <person name="Skennerton C.T."/>
            <person name="Barr J.J."/>
            <person name="Slater F.R."/>
            <person name="Bond P.L."/>
            <person name="Tyson G.W."/>
        </authorList>
    </citation>
    <scope>NUCLEOTIDE SEQUENCE [LARGE SCALE GENOMIC DNA]</scope>
    <source>
        <strain evidence="2">SK-01</strain>
    </source>
</reference>
<dbReference type="AlphaFoldDB" id="A0A084Y5B0"/>
<dbReference type="STRING" id="1457154.CAPSK01_000300"/>
<gene>
    <name evidence="1" type="ORF">CAPSK01_000300</name>
</gene>
<dbReference type="Proteomes" id="UP000019812">
    <property type="component" value="Unassembled WGS sequence"/>
</dbReference>
<dbReference type="EMBL" id="JDSS02000006">
    <property type="protein sequence ID" value="KFB69904.1"/>
    <property type="molecule type" value="Genomic_DNA"/>
</dbReference>
<protein>
    <submittedName>
        <fullName evidence="1">Uncharacterized protein</fullName>
    </submittedName>
</protein>